<evidence type="ECO:0008006" key="3">
    <source>
        <dbReference type="Google" id="ProtNLM"/>
    </source>
</evidence>
<sequence length="87" mass="10352">MTRIEINNLVWNDWNVEHVKKHGLTKRIIENAILNIKAFRYGYRARIVLICEFKGNFISIVVDRKTEGKYYIVTARSADRKERKLTI</sequence>
<dbReference type="Proteomes" id="UP000034778">
    <property type="component" value="Unassembled WGS sequence"/>
</dbReference>
<evidence type="ECO:0000313" key="1">
    <source>
        <dbReference type="EMBL" id="KKP44120.1"/>
    </source>
</evidence>
<dbReference type="STRING" id="1618566.UR35_C0011G0006"/>
<dbReference type="AlphaFoldDB" id="A0A0G0BZ02"/>
<gene>
    <name evidence="1" type="ORF">UR35_C0011G0006</name>
</gene>
<dbReference type="InterPro" id="IPR038573">
    <property type="entry name" value="BrnT_sf"/>
</dbReference>
<name>A0A0G0BZ02_9BACT</name>
<proteinExistence type="predicted"/>
<dbReference type="EMBL" id="LBOW01000011">
    <property type="protein sequence ID" value="KKP44120.1"/>
    <property type="molecule type" value="Genomic_DNA"/>
</dbReference>
<comment type="caution">
    <text evidence="1">The sequence shown here is derived from an EMBL/GenBank/DDBJ whole genome shotgun (WGS) entry which is preliminary data.</text>
</comment>
<reference evidence="1 2" key="1">
    <citation type="journal article" date="2015" name="Nature">
        <title>rRNA introns, odd ribosomes, and small enigmatic genomes across a large radiation of phyla.</title>
        <authorList>
            <person name="Brown C.T."/>
            <person name="Hug L.A."/>
            <person name="Thomas B.C."/>
            <person name="Sharon I."/>
            <person name="Castelle C.J."/>
            <person name="Singh A."/>
            <person name="Wilkins M.J."/>
            <person name="Williams K.H."/>
            <person name="Banfield J.F."/>
        </authorList>
    </citation>
    <scope>NUCLEOTIDE SEQUENCE [LARGE SCALE GENOMIC DNA]</scope>
</reference>
<protein>
    <recommendedName>
        <fullName evidence="3">BrnT family toxin</fullName>
    </recommendedName>
</protein>
<evidence type="ECO:0000313" key="2">
    <source>
        <dbReference type="Proteomes" id="UP000034778"/>
    </source>
</evidence>
<dbReference type="Gene3D" id="3.10.450.530">
    <property type="entry name" value="Ribonuclease toxin, BrnT, of type II toxin-antitoxin system"/>
    <property type="match status" value="1"/>
</dbReference>
<organism evidence="1 2">
    <name type="scientific">Candidatus Woesebacteria bacterium GW2011_GWB1_33_22</name>
    <dbReference type="NCBI Taxonomy" id="1618566"/>
    <lineage>
        <taxon>Bacteria</taxon>
        <taxon>Candidatus Woeseibacteriota</taxon>
    </lineage>
</organism>
<accession>A0A0G0BZ02</accession>